<sequence length="269" mass="30007">MTHTVDSPIVPKGQLPVSHAAPSEFKRPTSPPPSEASERRSRQSEQDFDQCGKKVDTPRNEPVPLASEPDSPKHELWAATAKRLAGLSLEDGCRRVSELIIAVLEKGYPAKEGVTDRAFRVHLPALLPYMTDYSRPYFFGWPVTRAWLALFEKCASPYAASVAPGCIGSAVPLLKELSEAARTGADFDLAEETAVHRDAPVQPEDDDEEWPPAEFRFCMVSIRNTAFACDQIFARPTRGQYAWLNAIMPLEPQWFKSFASRDQYLELLS</sequence>
<keyword evidence="3" id="KW-1185">Reference proteome</keyword>
<evidence type="ECO:0000313" key="3">
    <source>
        <dbReference type="Proteomes" id="UP000184267"/>
    </source>
</evidence>
<dbReference type="EMBL" id="MNAD01000399">
    <property type="protein sequence ID" value="OJT13513.1"/>
    <property type="molecule type" value="Genomic_DNA"/>
</dbReference>
<reference evidence="2 3" key="1">
    <citation type="submission" date="2016-10" db="EMBL/GenBank/DDBJ databases">
        <title>Genome sequence of the basidiomycete white-rot fungus Trametes pubescens.</title>
        <authorList>
            <person name="Makela M.R."/>
            <person name="Granchi Z."/>
            <person name="Peng M."/>
            <person name="De Vries R.P."/>
            <person name="Grigoriev I."/>
            <person name="Riley R."/>
            <person name="Hilden K."/>
        </authorList>
    </citation>
    <scope>NUCLEOTIDE SEQUENCE [LARGE SCALE GENOMIC DNA]</scope>
    <source>
        <strain evidence="2 3">FBCC735</strain>
    </source>
</reference>
<evidence type="ECO:0000313" key="2">
    <source>
        <dbReference type="EMBL" id="OJT13513.1"/>
    </source>
</evidence>
<feature type="compositionally biased region" description="Basic and acidic residues" evidence="1">
    <location>
        <begin position="36"/>
        <end position="59"/>
    </location>
</feature>
<evidence type="ECO:0000256" key="1">
    <source>
        <dbReference type="SAM" id="MobiDB-lite"/>
    </source>
</evidence>
<name>A0A1M2W142_TRAPU</name>
<dbReference type="Proteomes" id="UP000184267">
    <property type="component" value="Unassembled WGS sequence"/>
</dbReference>
<gene>
    <name evidence="2" type="ORF">TRAPUB_9935</name>
</gene>
<proteinExistence type="predicted"/>
<organism evidence="2 3">
    <name type="scientific">Trametes pubescens</name>
    <name type="common">White-rot fungus</name>
    <dbReference type="NCBI Taxonomy" id="154538"/>
    <lineage>
        <taxon>Eukaryota</taxon>
        <taxon>Fungi</taxon>
        <taxon>Dikarya</taxon>
        <taxon>Basidiomycota</taxon>
        <taxon>Agaricomycotina</taxon>
        <taxon>Agaricomycetes</taxon>
        <taxon>Polyporales</taxon>
        <taxon>Polyporaceae</taxon>
        <taxon>Trametes</taxon>
    </lineage>
</organism>
<comment type="caution">
    <text evidence="2">The sequence shown here is derived from an EMBL/GenBank/DDBJ whole genome shotgun (WGS) entry which is preliminary data.</text>
</comment>
<dbReference type="OMA" id="KHELWAA"/>
<accession>A0A1M2W142</accession>
<feature type="region of interest" description="Disordered" evidence="1">
    <location>
        <begin position="1"/>
        <end position="73"/>
    </location>
</feature>
<dbReference type="OrthoDB" id="2761187at2759"/>
<protein>
    <submittedName>
        <fullName evidence="2">Uncharacterized protein</fullName>
    </submittedName>
</protein>
<dbReference type="AlphaFoldDB" id="A0A1M2W142"/>